<comment type="caution">
    <text evidence="10">The sequence shown here is derived from an EMBL/GenBank/DDBJ whole genome shotgun (WGS) entry which is preliminary data.</text>
</comment>
<dbReference type="InterPro" id="IPR027417">
    <property type="entry name" value="P-loop_NTPase"/>
</dbReference>
<feature type="transmembrane region" description="Helical" evidence="7">
    <location>
        <begin position="64"/>
        <end position="87"/>
    </location>
</feature>
<dbReference type="SMART" id="SM00382">
    <property type="entry name" value="AAA"/>
    <property type="match status" value="1"/>
</dbReference>
<evidence type="ECO:0000256" key="1">
    <source>
        <dbReference type="ARBA" id="ARBA00004651"/>
    </source>
</evidence>
<protein>
    <submittedName>
        <fullName evidence="10">ABC-type transporter, ATPase subunit</fullName>
        <ecNumber evidence="10">3.6.3.-</ecNumber>
    </submittedName>
</protein>
<proteinExistence type="predicted"/>
<dbReference type="InterPro" id="IPR003439">
    <property type="entry name" value="ABC_transporter-like_ATP-bd"/>
</dbReference>
<dbReference type="GO" id="GO:0016887">
    <property type="term" value="F:ATP hydrolysis activity"/>
    <property type="evidence" value="ECO:0007669"/>
    <property type="project" value="InterPro"/>
</dbReference>
<evidence type="ECO:0000313" key="10">
    <source>
        <dbReference type="EMBL" id="CDR34359.1"/>
    </source>
</evidence>
<dbReference type="GO" id="GO:0005524">
    <property type="term" value="F:ATP binding"/>
    <property type="evidence" value="ECO:0007669"/>
    <property type="project" value="UniProtKB-KW"/>
</dbReference>
<dbReference type="InterPro" id="IPR017871">
    <property type="entry name" value="ABC_transporter-like_CS"/>
</dbReference>
<feature type="transmembrane region" description="Helical" evidence="7">
    <location>
        <begin position="260"/>
        <end position="279"/>
    </location>
</feature>
<sequence>MFFRELPFILSKEEKKTYLIIIAAIVLTSLLETAQISALAFYLSSIFEGFWDKGISFSIRLLGMPINLGFFEFSLSLLGLITIKMFVQLYTLKKVSKFPYEFFLNLSQKLFFHYLEQDYETTIKKNSAQLIKNCLSTCLQVAQGMLSSLQFVSYAVITTFLFFLLLFQYFYSAWSLILFFLSIGIFLIAKFGNKLRSLGKKKESASGQCYAFLADGFYALKEIKIYRKAYFFKDRFLKPLEEFSTSIFEAAFLSQRVSPLVEYASYFLLILSLTLAWSLGYSKETFPEALILLALIARRLLPAVNQLLSLNLTLKNAESSFVSLKKELLEVKKEKKEFHLDFNHEITLKDISYSYNGHNYALNNLSCTFKKGTYVAIIGKTGSGKSTLLDLLCGLIKPSLGEITVDGIPFRDLKALQPKIGYVPQHTAIIDDSLINNIAFGEPVDFKRIFEASRQAHLIHFTEKLKDGFDSKVGDKGVLLSGGERQRLSLARALYRNSEVLILDEASSALDTNTEDLIEAVLKSKAPHQTIFSVTHRLYNMERFDQIYLMEEGRIQNFGTHEELLNTSSLYQKLLGHKTFETNRS</sequence>
<dbReference type="PROSITE" id="PS50893">
    <property type="entry name" value="ABC_TRANSPORTER_2"/>
    <property type="match status" value="1"/>
</dbReference>
<dbReference type="GO" id="GO:0140359">
    <property type="term" value="F:ABC-type transporter activity"/>
    <property type="evidence" value="ECO:0007669"/>
    <property type="project" value="InterPro"/>
</dbReference>
<dbReference type="Proteomes" id="UP000031552">
    <property type="component" value="Unassembled WGS sequence"/>
</dbReference>
<evidence type="ECO:0000256" key="5">
    <source>
        <dbReference type="ARBA" id="ARBA00022989"/>
    </source>
</evidence>
<dbReference type="Gene3D" id="1.20.1560.10">
    <property type="entry name" value="ABC transporter type 1, transmembrane domain"/>
    <property type="match status" value="1"/>
</dbReference>
<dbReference type="AlphaFoldDB" id="A0A090E0M8"/>
<feature type="transmembrane region" description="Helical" evidence="7">
    <location>
        <begin position="149"/>
        <end position="167"/>
    </location>
</feature>
<dbReference type="RefSeq" id="WP_041017895.1">
    <property type="nucleotide sequence ID" value="NZ_CCEJ010000007.1"/>
</dbReference>
<dbReference type="Gene3D" id="3.40.50.300">
    <property type="entry name" value="P-loop containing nucleotide triphosphate hydrolases"/>
    <property type="match status" value="1"/>
</dbReference>
<keyword evidence="3" id="KW-0547">Nucleotide-binding</keyword>
<organism evidence="10 11">
    <name type="scientific">Candidatus Criblamydia sequanensis CRIB-18</name>
    <dbReference type="NCBI Taxonomy" id="1437425"/>
    <lineage>
        <taxon>Bacteria</taxon>
        <taxon>Pseudomonadati</taxon>
        <taxon>Chlamydiota</taxon>
        <taxon>Chlamydiia</taxon>
        <taxon>Parachlamydiales</taxon>
        <taxon>Candidatus Criblamydiaceae</taxon>
        <taxon>Candidatus Criblamydia</taxon>
    </lineage>
</organism>
<gene>
    <name evidence="10" type="ORF">CSEC_1545</name>
</gene>
<dbReference type="SUPFAM" id="SSF90123">
    <property type="entry name" value="ABC transporter transmembrane region"/>
    <property type="match status" value="1"/>
</dbReference>
<evidence type="ECO:0000256" key="3">
    <source>
        <dbReference type="ARBA" id="ARBA00022741"/>
    </source>
</evidence>
<feature type="domain" description="ABC transporter" evidence="8">
    <location>
        <begin position="346"/>
        <end position="577"/>
    </location>
</feature>
<dbReference type="PROSITE" id="PS50929">
    <property type="entry name" value="ABC_TM1F"/>
    <property type="match status" value="1"/>
</dbReference>
<dbReference type="STRING" id="1437425.CSEC_1545"/>
<name>A0A090E0M8_9BACT</name>
<evidence type="ECO:0000313" key="11">
    <source>
        <dbReference type="Proteomes" id="UP000031552"/>
    </source>
</evidence>
<keyword evidence="5 7" id="KW-1133">Transmembrane helix</keyword>
<dbReference type="Pfam" id="PF00005">
    <property type="entry name" value="ABC_tran"/>
    <property type="match status" value="1"/>
</dbReference>
<keyword evidence="11" id="KW-1185">Reference proteome</keyword>
<dbReference type="GO" id="GO:0005886">
    <property type="term" value="C:plasma membrane"/>
    <property type="evidence" value="ECO:0007669"/>
    <property type="project" value="UniProtKB-SubCell"/>
</dbReference>
<keyword evidence="10" id="KW-0378">Hydrolase</keyword>
<dbReference type="GO" id="GO:0034040">
    <property type="term" value="F:ATPase-coupled lipid transmembrane transporter activity"/>
    <property type="evidence" value="ECO:0007669"/>
    <property type="project" value="TreeGrafter"/>
</dbReference>
<dbReference type="EMBL" id="CCEJ010000007">
    <property type="protein sequence ID" value="CDR34359.1"/>
    <property type="molecule type" value="Genomic_DNA"/>
</dbReference>
<dbReference type="eggNOG" id="COG1132">
    <property type="taxonomic scope" value="Bacteria"/>
</dbReference>
<dbReference type="Pfam" id="PF00664">
    <property type="entry name" value="ABC_membrane"/>
    <property type="match status" value="1"/>
</dbReference>
<dbReference type="OrthoDB" id="9762790at2"/>
<comment type="subcellular location">
    <subcellularLocation>
        <location evidence="1">Cell membrane</location>
        <topology evidence="1">Multi-pass membrane protein</topology>
    </subcellularLocation>
</comment>
<accession>A0A090E0M8</accession>
<dbReference type="PANTHER" id="PTHR24221:SF654">
    <property type="entry name" value="ATP-BINDING CASSETTE SUB-FAMILY B MEMBER 6"/>
    <property type="match status" value="1"/>
</dbReference>
<dbReference type="InterPro" id="IPR003593">
    <property type="entry name" value="AAA+_ATPase"/>
</dbReference>
<keyword evidence="6 7" id="KW-0472">Membrane</keyword>
<dbReference type="InterPro" id="IPR011527">
    <property type="entry name" value="ABC1_TM_dom"/>
</dbReference>
<keyword evidence="2 7" id="KW-0812">Transmembrane</keyword>
<dbReference type="InterPro" id="IPR036640">
    <property type="entry name" value="ABC1_TM_sf"/>
</dbReference>
<dbReference type="SUPFAM" id="SSF52540">
    <property type="entry name" value="P-loop containing nucleoside triphosphate hydrolases"/>
    <property type="match status" value="1"/>
</dbReference>
<dbReference type="EC" id="3.6.3.-" evidence="10"/>
<dbReference type="PROSITE" id="PS00211">
    <property type="entry name" value="ABC_TRANSPORTER_1"/>
    <property type="match status" value="1"/>
</dbReference>
<evidence type="ECO:0000256" key="2">
    <source>
        <dbReference type="ARBA" id="ARBA00022692"/>
    </source>
</evidence>
<evidence type="ECO:0000259" key="9">
    <source>
        <dbReference type="PROSITE" id="PS50929"/>
    </source>
</evidence>
<feature type="domain" description="ABC transmembrane type-1" evidence="9">
    <location>
        <begin position="105"/>
        <end position="316"/>
    </location>
</feature>
<feature type="transmembrane region" description="Helical" evidence="7">
    <location>
        <begin position="173"/>
        <end position="192"/>
    </location>
</feature>
<reference evidence="10" key="2">
    <citation type="submission" date="2014-09" db="EMBL/GenBank/DDBJ databases">
        <title>Criblamydia sequanensis harbors a mega-plasmid encoding arsenite resistance.</title>
        <authorList>
            <person name="Bertelli C."/>
            <person name="Goesmann A."/>
            <person name="Greub G."/>
        </authorList>
    </citation>
    <scope>NUCLEOTIDE SEQUENCE [LARGE SCALE GENOMIC DNA]</scope>
    <source>
        <strain evidence="10">CRIB-18</strain>
    </source>
</reference>
<evidence type="ECO:0000259" key="8">
    <source>
        <dbReference type="PROSITE" id="PS50893"/>
    </source>
</evidence>
<keyword evidence="4" id="KW-0067">ATP-binding</keyword>
<dbReference type="InterPro" id="IPR039421">
    <property type="entry name" value="Type_1_exporter"/>
</dbReference>
<evidence type="ECO:0000256" key="7">
    <source>
        <dbReference type="SAM" id="Phobius"/>
    </source>
</evidence>
<evidence type="ECO:0000256" key="6">
    <source>
        <dbReference type="ARBA" id="ARBA00023136"/>
    </source>
</evidence>
<evidence type="ECO:0000256" key="4">
    <source>
        <dbReference type="ARBA" id="ARBA00022840"/>
    </source>
</evidence>
<feature type="transmembrane region" description="Helical" evidence="7">
    <location>
        <begin position="20"/>
        <end position="44"/>
    </location>
</feature>
<reference evidence="10" key="1">
    <citation type="submission" date="2013-12" db="EMBL/GenBank/DDBJ databases">
        <authorList>
            <person name="Linke B."/>
        </authorList>
    </citation>
    <scope>NUCLEOTIDE SEQUENCE [LARGE SCALE GENOMIC DNA]</scope>
    <source>
        <strain evidence="10">CRIB-18</strain>
    </source>
</reference>
<dbReference type="PANTHER" id="PTHR24221">
    <property type="entry name" value="ATP-BINDING CASSETTE SUB-FAMILY B"/>
    <property type="match status" value="1"/>
</dbReference>